<reference evidence="8 9" key="1">
    <citation type="submission" date="2005-09" db="EMBL/GenBank/DDBJ databases">
        <authorList>
            <person name="Mural R.J."/>
            <person name="Li P.W."/>
            <person name="Adams M.D."/>
            <person name="Amanatides P.G."/>
            <person name="Baden-Tillson H."/>
            <person name="Barnstead M."/>
            <person name="Chin S.H."/>
            <person name="Dew I."/>
            <person name="Evans C.A."/>
            <person name="Ferriera S."/>
            <person name="Flanigan M."/>
            <person name="Fosler C."/>
            <person name="Glodek A."/>
            <person name="Gu Z."/>
            <person name="Holt R.A."/>
            <person name="Jennings D."/>
            <person name="Kraft C.L."/>
            <person name="Lu F."/>
            <person name="Nguyen T."/>
            <person name="Nusskern D.R."/>
            <person name="Pfannkoch C.M."/>
            <person name="Sitter C."/>
            <person name="Sutton G.G."/>
            <person name="Venter J.C."/>
            <person name="Wang Z."/>
            <person name="Woodage T."/>
            <person name="Zheng X.H."/>
            <person name="Zhong F."/>
        </authorList>
    </citation>
    <scope>NUCLEOTIDE SEQUENCE [LARGE SCALE GENOMIC DNA]</scope>
    <source>
        <strain>BN</strain>
        <strain evidence="9">Sprague-Dawley</strain>
    </source>
</reference>
<keyword evidence="3 6" id="KW-0964">Secreted</keyword>
<dbReference type="GeneID" id="641626"/>
<sequence length="66" mass="7539">MRIFSLIVAGLVLLIQLHPAKGTLYRRFLCKKMKGRCETACLSFEKKIGTCRADLTPLCCKEKKKH</sequence>
<comment type="function">
    <text evidence="6">Has antibacterial activity.</text>
</comment>
<feature type="domain" description="Beta-defensin" evidence="7">
    <location>
        <begin position="30"/>
        <end position="60"/>
    </location>
</feature>
<feature type="signal peptide" evidence="6">
    <location>
        <begin position="1"/>
        <end position="22"/>
    </location>
</feature>
<keyword evidence="5" id="KW-1015">Disulfide bond</keyword>
<evidence type="ECO:0000313" key="9">
    <source>
        <dbReference type="Proteomes" id="UP000234681"/>
    </source>
</evidence>
<keyword evidence="6" id="KW-0044">Antibiotic</keyword>
<evidence type="ECO:0000259" key="7">
    <source>
        <dbReference type="Pfam" id="PF13841"/>
    </source>
</evidence>
<dbReference type="GO" id="GO:0005576">
    <property type="term" value="C:extracellular region"/>
    <property type="evidence" value="ECO:0007669"/>
    <property type="project" value="UniProtKB-SubCell"/>
</dbReference>
<dbReference type="RefSeq" id="NP_001032592.1">
    <property type="nucleotide sequence ID" value="NM_001037503.2"/>
</dbReference>
<keyword evidence="6" id="KW-0929">Antimicrobial</keyword>
<evidence type="ECO:0000256" key="2">
    <source>
        <dbReference type="ARBA" id="ARBA00007371"/>
    </source>
</evidence>
<evidence type="ECO:0000256" key="6">
    <source>
        <dbReference type="RuleBase" id="RU231113"/>
    </source>
</evidence>
<dbReference type="EMBL" id="CH473970">
    <property type="protein sequence ID" value="EDM08979.1"/>
    <property type="molecule type" value="Genomic_DNA"/>
</dbReference>
<dbReference type="Pfam" id="PF13841">
    <property type="entry name" value="Defensin_beta_2"/>
    <property type="match status" value="1"/>
</dbReference>
<dbReference type="CTD" id="246083"/>
<comment type="similarity">
    <text evidence="2 6">Belongs to the beta-defensin family.</text>
</comment>
<gene>
    <name evidence="8 10" type="primary">Defb13</name>
    <name evidence="8" type="ORF">rCG_63570</name>
</gene>
<dbReference type="KEGG" id="rno:641626"/>
<accession>A6IW93</accession>
<comment type="subcellular location">
    <subcellularLocation>
        <location evidence="1 6">Secreted</location>
    </subcellularLocation>
</comment>
<proteinExistence type="inferred from homology"/>
<keyword evidence="4 6" id="KW-0732">Signal</keyword>
<evidence type="ECO:0000313" key="8">
    <source>
        <dbReference type="EMBL" id="EDM08979.1"/>
    </source>
</evidence>
<organism evidence="8 9">
    <name type="scientific">Rattus norvegicus</name>
    <name type="common">Rat</name>
    <dbReference type="NCBI Taxonomy" id="10116"/>
    <lineage>
        <taxon>Eukaryota</taxon>
        <taxon>Metazoa</taxon>
        <taxon>Chordata</taxon>
        <taxon>Craniata</taxon>
        <taxon>Vertebrata</taxon>
        <taxon>Euteleostomi</taxon>
        <taxon>Mammalia</taxon>
        <taxon>Eutheria</taxon>
        <taxon>Euarchontoglires</taxon>
        <taxon>Glires</taxon>
        <taxon>Rodentia</taxon>
        <taxon>Myomorpha</taxon>
        <taxon>Muroidea</taxon>
        <taxon>Muridae</taxon>
        <taxon>Murinae</taxon>
        <taxon>Rattus</taxon>
    </lineage>
</organism>
<dbReference type="OMA" id="LYRRFLC"/>
<evidence type="ECO:0000256" key="4">
    <source>
        <dbReference type="ARBA" id="ARBA00022729"/>
    </source>
</evidence>
<dbReference type="OrthoDB" id="9795234at2759"/>
<dbReference type="Proteomes" id="UP000234681">
    <property type="component" value="Chromosome 16"/>
</dbReference>
<name>A6IW93_RAT</name>
<evidence type="ECO:0000313" key="10">
    <source>
        <dbReference type="RGD" id="1559883"/>
    </source>
</evidence>
<dbReference type="AlphaFoldDB" id="A6IW93"/>
<protein>
    <recommendedName>
        <fullName evidence="6">Beta-defensin</fullName>
    </recommendedName>
</protein>
<keyword evidence="6" id="KW-0211">Defensin</keyword>
<dbReference type="GO" id="GO:0045087">
    <property type="term" value="P:innate immune response"/>
    <property type="evidence" value="ECO:0007669"/>
    <property type="project" value="InterPro"/>
</dbReference>
<dbReference type="InterPro" id="IPR025933">
    <property type="entry name" value="Beta_defensin_dom"/>
</dbReference>
<evidence type="ECO:0000256" key="5">
    <source>
        <dbReference type="ARBA" id="ARBA00023157"/>
    </source>
</evidence>
<dbReference type="GO" id="GO:0042742">
    <property type="term" value="P:defense response to bacterium"/>
    <property type="evidence" value="ECO:0007669"/>
    <property type="project" value="UniProtKB-UniRule"/>
</dbReference>
<evidence type="ECO:0000256" key="3">
    <source>
        <dbReference type="ARBA" id="ARBA00022525"/>
    </source>
</evidence>
<dbReference type="RGD" id="1559883">
    <property type="gene designation" value="Defb13"/>
</dbReference>
<evidence type="ECO:0000256" key="1">
    <source>
        <dbReference type="ARBA" id="ARBA00004613"/>
    </source>
</evidence>
<feature type="chain" id="PRO_5039961620" description="Beta-defensin" evidence="6">
    <location>
        <begin position="23"/>
        <end position="66"/>
    </location>
</feature>